<evidence type="ECO:0000313" key="2">
    <source>
        <dbReference type="Proteomes" id="UP000011529"/>
    </source>
</evidence>
<dbReference type="Proteomes" id="UP000011529">
    <property type="component" value="Unassembled WGS sequence"/>
</dbReference>
<gene>
    <name evidence="1" type="ORF">RE6C_00005</name>
</gene>
<sequence>MTLGTVNNNHYAKTMRASFGRAMIDGVKIVAEYIVSHVSATQFDSLHRELLQRRLDPRGD</sequence>
<keyword evidence="2" id="KW-1185">Reference proteome</keyword>
<dbReference type="AlphaFoldDB" id="M2AA71"/>
<evidence type="ECO:0000313" key="1">
    <source>
        <dbReference type="EMBL" id="EMB19241.1"/>
    </source>
</evidence>
<reference evidence="1" key="1">
    <citation type="submission" date="2012-11" db="EMBL/GenBank/DDBJ databases">
        <title>Permanent draft genomes of Rhodopirellula europaea strain SH398 and 6C.</title>
        <authorList>
            <person name="Richter M."/>
            <person name="Richter-Heitmann T."/>
            <person name="Frank C."/>
            <person name="Harder J."/>
            <person name="Glockner F.O."/>
        </authorList>
    </citation>
    <scope>NUCLEOTIDE SEQUENCE</scope>
    <source>
        <strain evidence="1">6C</strain>
    </source>
</reference>
<reference evidence="1" key="2">
    <citation type="journal article" date="2013" name="Mar. Genomics">
        <title>Expression of sulfatases in Rhodopirellula baltica and the diversity of sulfatases in the genus Rhodopirellula.</title>
        <authorList>
            <person name="Wegner C.E."/>
            <person name="Richter-Heitmann T."/>
            <person name="Klindworth A."/>
            <person name="Klockow C."/>
            <person name="Richter M."/>
            <person name="Achstetter T."/>
            <person name="Glockner F.O."/>
            <person name="Harder J."/>
        </authorList>
    </citation>
    <scope>NUCLEOTIDE SEQUENCE [LARGE SCALE GENOMIC DNA]</scope>
    <source>
        <strain evidence="1">6C</strain>
    </source>
</reference>
<comment type="caution">
    <text evidence="1">The sequence shown here is derived from an EMBL/GenBank/DDBJ whole genome shotgun (WGS) entry which is preliminary data.</text>
</comment>
<accession>M2AA71</accession>
<organism evidence="1 2">
    <name type="scientific">Rhodopirellula europaea 6C</name>
    <dbReference type="NCBI Taxonomy" id="1263867"/>
    <lineage>
        <taxon>Bacteria</taxon>
        <taxon>Pseudomonadati</taxon>
        <taxon>Planctomycetota</taxon>
        <taxon>Planctomycetia</taxon>
        <taxon>Pirellulales</taxon>
        <taxon>Pirellulaceae</taxon>
        <taxon>Rhodopirellula</taxon>
    </lineage>
</organism>
<dbReference type="EMBL" id="ANMO01000002">
    <property type="protein sequence ID" value="EMB19241.1"/>
    <property type="molecule type" value="Genomic_DNA"/>
</dbReference>
<protein>
    <submittedName>
        <fullName evidence="1">Uncharacterized protein</fullName>
    </submittedName>
</protein>
<proteinExistence type="predicted"/>
<name>M2AA71_9BACT</name>